<dbReference type="GO" id="GO:0098552">
    <property type="term" value="C:side of membrane"/>
    <property type="evidence" value="ECO:0007669"/>
    <property type="project" value="UniProtKB-KW"/>
</dbReference>
<dbReference type="STRING" id="215243.A0A0D2AQT8"/>
<dbReference type="EMBL" id="KN847336">
    <property type="protein sequence ID" value="KIW42331.1"/>
    <property type="molecule type" value="Genomic_DNA"/>
</dbReference>
<dbReference type="AlphaFoldDB" id="A0A0D2AQT8"/>
<dbReference type="HOGENOM" id="CLU_063084_1_3_1"/>
<evidence type="ECO:0000313" key="19">
    <source>
        <dbReference type="EMBL" id="KIW42331.1"/>
    </source>
</evidence>
<dbReference type="Proteomes" id="UP000053342">
    <property type="component" value="Unassembled WGS sequence"/>
</dbReference>
<comment type="subcellular location">
    <subcellularLocation>
        <location evidence="1">Cell membrane</location>
        <topology evidence="1">Lipid-anchor</topology>
        <topology evidence="1">GPI-anchor</topology>
    </subcellularLocation>
    <subcellularLocation>
        <location evidence="2">Secreted</location>
    </subcellularLocation>
</comment>
<keyword evidence="20" id="KW-1185">Reference proteome</keyword>
<accession>A0A0D2AQT8</accession>
<evidence type="ECO:0000256" key="17">
    <source>
        <dbReference type="SAM" id="SignalP"/>
    </source>
</evidence>
<evidence type="ECO:0000256" key="14">
    <source>
        <dbReference type="ARBA" id="ARBA00023288"/>
    </source>
</evidence>
<evidence type="ECO:0000256" key="9">
    <source>
        <dbReference type="ARBA" id="ARBA00022729"/>
    </source>
</evidence>
<keyword evidence="12 15" id="KW-1015">Disulfide bond</keyword>
<evidence type="ECO:0000256" key="7">
    <source>
        <dbReference type="ARBA" id="ARBA00022622"/>
    </source>
</evidence>
<keyword evidence="4" id="KW-1003">Cell membrane</keyword>
<protein>
    <recommendedName>
        <fullName evidence="18">CFEM domain-containing protein</fullName>
    </recommendedName>
</protein>
<keyword evidence="13" id="KW-0325">Glycoprotein</keyword>
<dbReference type="Pfam" id="PF05730">
    <property type="entry name" value="CFEM"/>
    <property type="match status" value="1"/>
</dbReference>
<reference evidence="19 20" key="1">
    <citation type="submission" date="2015-01" db="EMBL/GenBank/DDBJ databases">
        <title>The Genome Sequence of Exophiala oligosperma CBS72588.</title>
        <authorList>
            <consortium name="The Broad Institute Genomics Platform"/>
            <person name="Cuomo C."/>
            <person name="de Hoog S."/>
            <person name="Gorbushina A."/>
            <person name="Stielow B."/>
            <person name="Teixiera M."/>
            <person name="Abouelleil A."/>
            <person name="Chapman S.B."/>
            <person name="Priest M."/>
            <person name="Young S.K."/>
            <person name="Wortman J."/>
            <person name="Nusbaum C."/>
            <person name="Birren B."/>
        </authorList>
    </citation>
    <scope>NUCLEOTIDE SEQUENCE [LARGE SCALE GENOMIC DNA]</scope>
    <source>
        <strain evidence="19 20">CBS 72588</strain>
    </source>
</reference>
<evidence type="ECO:0000256" key="1">
    <source>
        <dbReference type="ARBA" id="ARBA00004609"/>
    </source>
</evidence>
<keyword evidence="9 17" id="KW-0732">Signal</keyword>
<feature type="signal peptide" evidence="17">
    <location>
        <begin position="1"/>
        <end position="19"/>
    </location>
</feature>
<proteinExistence type="inferred from homology"/>
<dbReference type="PANTHER" id="PTHR37928">
    <property type="entry name" value="CFEM DOMAIN PROTEIN (AFU_ORTHOLOGUE AFUA_6G14090)"/>
    <property type="match status" value="1"/>
</dbReference>
<evidence type="ECO:0000256" key="8">
    <source>
        <dbReference type="ARBA" id="ARBA00022723"/>
    </source>
</evidence>
<keyword evidence="6 15" id="KW-0349">Heme</keyword>
<dbReference type="RefSeq" id="XP_016262547.1">
    <property type="nucleotide sequence ID" value="XM_016406943.1"/>
</dbReference>
<dbReference type="GO" id="GO:0005576">
    <property type="term" value="C:extracellular region"/>
    <property type="evidence" value="ECO:0007669"/>
    <property type="project" value="UniProtKB-SubCell"/>
</dbReference>
<keyword evidence="11" id="KW-0472">Membrane</keyword>
<evidence type="ECO:0000256" key="2">
    <source>
        <dbReference type="ARBA" id="ARBA00004613"/>
    </source>
</evidence>
<dbReference type="GO" id="GO:0005886">
    <property type="term" value="C:plasma membrane"/>
    <property type="evidence" value="ECO:0007669"/>
    <property type="project" value="UniProtKB-SubCell"/>
</dbReference>
<evidence type="ECO:0000259" key="18">
    <source>
        <dbReference type="PROSITE" id="PS52012"/>
    </source>
</evidence>
<keyword evidence="8 15" id="KW-0479">Metal-binding</keyword>
<evidence type="ECO:0000256" key="12">
    <source>
        <dbReference type="ARBA" id="ARBA00023157"/>
    </source>
</evidence>
<feature type="chain" id="PRO_5002253828" description="CFEM domain-containing protein" evidence="17">
    <location>
        <begin position="20"/>
        <end position="158"/>
    </location>
</feature>
<keyword evidence="10 15" id="KW-0408">Iron</keyword>
<dbReference type="InterPro" id="IPR008427">
    <property type="entry name" value="Extracellular_membr_CFEM_dom"/>
</dbReference>
<dbReference type="SMART" id="SM00747">
    <property type="entry name" value="CFEM"/>
    <property type="match status" value="1"/>
</dbReference>
<evidence type="ECO:0000256" key="10">
    <source>
        <dbReference type="ARBA" id="ARBA00023004"/>
    </source>
</evidence>
<feature type="disulfide bond" evidence="15">
    <location>
        <begin position="32"/>
        <end position="63"/>
    </location>
</feature>
<feature type="disulfide bond" evidence="15">
    <location>
        <begin position="42"/>
        <end position="49"/>
    </location>
</feature>
<evidence type="ECO:0000256" key="4">
    <source>
        <dbReference type="ARBA" id="ARBA00022475"/>
    </source>
</evidence>
<dbReference type="OrthoDB" id="3065412at2759"/>
<evidence type="ECO:0000256" key="11">
    <source>
        <dbReference type="ARBA" id="ARBA00023136"/>
    </source>
</evidence>
<keyword evidence="5" id="KW-0964">Secreted</keyword>
<evidence type="ECO:0000256" key="13">
    <source>
        <dbReference type="ARBA" id="ARBA00023180"/>
    </source>
</evidence>
<evidence type="ECO:0000256" key="15">
    <source>
        <dbReference type="PROSITE-ProRule" id="PRU01356"/>
    </source>
</evidence>
<feature type="region of interest" description="Disordered" evidence="16">
    <location>
        <begin position="98"/>
        <end position="122"/>
    </location>
</feature>
<dbReference type="VEuPathDB" id="FungiDB:PV06_05893"/>
<feature type="disulfide bond" evidence="15">
    <location>
        <begin position="51"/>
        <end position="84"/>
    </location>
</feature>
<evidence type="ECO:0000256" key="3">
    <source>
        <dbReference type="ARBA" id="ARBA00010031"/>
    </source>
</evidence>
<dbReference type="PANTHER" id="PTHR37928:SF2">
    <property type="entry name" value="GPI ANCHORED CFEM DOMAIN PROTEIN (AFU_ORTHOLOGUE AFUA_6G10580)"/>
    <property type="match status" value="1"/>
</dbReference>
<dbReference type="GO" id="GO:0046872">
    <property type="term" value="F:metal ion binding"/>
    <property type="evidence" value="ECO:0007669"/>
    <property type="project" value="UniProtKB-UniRule"/>
</dbReference>
<evidence type="ECO:0000256" key="5">
    <source>
        <dbReference type="ARBA" id="ARBA00022525"/>
    </source>
</evidence>
<sequence length="158" mass="15501">MRFTIASVGIFALFNLASSQDLSGLPSCALSCATGAIGSTGCALTDAKCICTATNFLSGVETCVQGACSQADQQATLQFAVKFCAQANVTITLPTAPATSGAPASTAPPMTPATMTSSAGMSSSASQAPSTYTGAANFLTQDWTGVVGAAALGVAALL</sequence>
<evidence type="ECO:0000256" key="16">
    <source>
        <dbReference type="SAM" id="MobiDB-lite"/>
    </source>
</evidence>
<gene>
    <name evidence="19" type="ORF">PV06_05893</name>
</gene>
<feature type="binding site" description="axial binding residue" evidence="15">
    <location>
        <position position="46"/>
    </location>
    <ligand>
        <name>heme</name>
        <dbReference type="ChEBI" id="CHEBI:30413"/>
    </ligand>
    <ligandPart>
        <name>Fe</name>
        <dbReference type="ChEBI" id="CHEBI:18248"/>
    </ligandPart>
</feature>
<keyword evidence="7" id="KW-0336">GPI-anchor</keyword>
<evidence type="ECO:0000256" key="6">
    <source>
        <dbReference type="ARBA" id="ARBA00022617"/>
    </source>
</evidence>
<feature type="domain" description="CFEM" evidence="18">
    <location>
        <begin position="1"/>
        <end position="111"/>
    </location>
</feature>
<name>A0A0D2AQT8_9EURO</name>
<organism evidence="19 20">
    <name type="scientific">Exophiala oligosperma</name>
    <dbReference type="NCBI Taxonomy" id="215243"/>
    <lineage>
        <taxon>Eukaryota</taxon>
        <taxon>Fungi</taxon>
        <taxon>Dikarya</taxon>
        <taxon>Ascomycota</taxon>
        <taxon>Pezizomycotina</taxon>
        <taxon>Eurotiomycetes</taxon>
        <taxon>Chaetothyriomycetidae</taxon>
        <taxon>Chaetothyriales</taxon>
        <taxon>Herpotrichiellaceae</taxon>
        <taxon>Exophiala</taxon>
    </lineage>
</organism>
<dbReference type="InterPro" id="IPR051735">
    <property type="entry name" value="CFEM_domain"/>
</dbReference>
<keyword evidence="14" id="KW-0449">Lipoprotein</keyword>
<dbReference type="GeneID" id="27357967"/>
<dbReference type="PROSITE" id="PS52012">
    <property type="entry name" value="CFEM"/>
    <property type="match status" value="1"/>
</dbReference>
<comment type="similarity">
    <text evidence="3">Belongs to the RBT5 family.</text>
</comment>
<feature type="disulfide bond" evidence="15">
    <location>
        <begin position="28"/>
        <end position="68"/>
    </location>
</feature>
<evidence type="ECO:0000313" key="20">
    <source>
        <dbReference type="Proteomes" id="UP000053342"/>
    </source>
</evidence>